<reference evidence="2" key="2">
    <citation type="submission" date="1999-12" db="EMBL/GenBank/DDBJ databases">
        <title>Molecular characterization of seven co-transcribed genes from Streptomyces tendae Tue901 required for the formation of the nucleoside moieties of the peptidyl nucleoside antibiotic nikkomycin.</title>
        <authorList>
            <person name="Russwurm R."/>
            <person name="Schwarz W."/>
            <person name="Moehrle V."/>
            <person name="Roos U."/>
            <person name="Lauer B."/>
            <person name="Jacobs G."/>
            <person name="Braeuning R."/>
            <person name="Bormann C."/>
        </authorList>
    </citation>
    <scope>NUCLEOTIDE SEQUENCE</scope>
    <source>
        <strain evidence="2">Tue901/8c</strain>
    </source>
</reference>
<dbReference type="InterPro" id="IPR029021">
    <property type="entry name" value="Prot-tyrosine_phosphatase-like"/>
</dbReference>
<gene>
    <name evidence="2" type="primary">nikL</name>
</gene>
<protein>
    <submittedName>
        <fullName evidence="2">NikL protein</fullName>
    </submittedName>
</protein>
<dbReference type="GO" id="GO:0004721">
    <property type="term" value="F:phosphoprotein phosphatase activity"/>
    <property type="evidence" value="ECO:0007669"/>
    <property type="project" value="InterPro"/>
</dbReference>
<proteinExistence type="inferred from homology"/>
<evidence type="ECO:0000256" key="1">
    <source>
        <dbReference type="ARBA" id="ARBA00009580"/>
    </source>
</evidence>
<dbReference type="InterPro" id="IPR026893">
    <property type="entry name" value="Tyr/Ser_Pase_IphP-type"/>
</dbReference>
<accession>Q712I4</accession>
<comment type="similarity">
    <text evidence="1">Belongs to the protein-tyrosine phosphatase family.</text>
</comment>
<dbReference type="PANTHER" id="PTHR31126">
    <property type="entry name" value="TYROSINE-PROTEIN PHOSPHATASE"/>
    <property type="match status" value="1"/>
</dbReference>
<dbReference type="Pfam" id="PF13350">
    <property type="entry name" value="Y_phosphatase3"/>
    <property type="match status" value="1"/>
</dbReference>
<dbReference type="SUPFAM" id="SSF52799">
    <property type="entry name" value="(Phosphotyrosine protein) phosphatases II"/>
    <property type="match status" value="1"/>
</dbReference>
<dbReference type="PANTHER" id="PTHR31126:SF1">
    <property type="entry name" value="TYROSINE SPECIFIC PROTEIN PHOSPHATASES DOMAIN-CONTAINING PROTEIN"/>
    <property type="match status" value="1"/>
</dbReference>
<dbReference type="EMBL" id="AJ251438">
    <property type="protein sequence ID" value="CAC80910.1"/>
    <property type="molecule type" value="Genomic_DNA"/>
</dbReference>
<dbReference type="Gene3D" id="3.90.190.10">
    <property type="entry name" value="Protein tyrosine phosphatase superfamily"/>
    <property type="match status" value="1"/>
</dbReference>
<sequence length="240" mass="25895">MVPGLPNVRDLGGLRGPGGGYLRRGLLVRGPAPSPETAPALGGLGIRTVVDLRLEEERRQYRGPEYTGATVLSRPVAGDMSRIRGNVRPRPSDYLANYRDMLTRAAPVAAEIVDLLAEEAEVPVYICCAMGKDRTGVVSALVLRALGVRTADVARDYALTARALPRPAQRPDARPNWTREDTLAQLRLRTSTPAATMHSLIAGIEAEHGSVARMLTLHGLREETRLAATVVGAFTHPVRL</sequence>
<evidence type="ECO:0000313" key="2">
    <source>
        <dbReference type="EMBL" id="CAC80910.1"/>
    </source>
</evidence>
<reference evidence="2" key="1">
    <citation type="submission" date="1999-12" db="EMBL/GenBank/DDBJ databases">
        <title>A putative enolpyruvyl transferase gene involved in nikkomycin biosynthesis.</title>
        <authorList>
            <person name="Lauer B."/>
            <person name="Suessmuth R."/>
            <person name="Kaiser D."/>
            <person name="Jung G."/>
            <person name="Bormann C."/>
        </authorList>
    </citation>
    <scope>NUCLEOTIDE SEQUENCE</scope>
    <source>
        <strain evidence="2">Tue901/8c</strain>
    </source>
</reference>
<dbReference type="AlphaFoldDB" id="Q712I4"/>
<name>Q712I4_STRTE</name>
<organism evidence="2">
    <name type="scientific">Streptomyces tendae</name>
    <dbReference type="NCBI Taxonomy" id="1932"/>
    <lineage>
        <taxon>Bacteria</taxon>
        <taxon>Bacillati</taxon>
        <taxon>Actinomycetota</taxon>
        <taxon>Actinomycetes</taxon>
        <taxon>Kitasatosporales</taxon>
        <taxon>Streptomycetaceae</taxon>
        <taxon>Streptomyces</taxon>
    </lineage>
</organism>